<evidence type="ECO:0000259" key="2">
    <source>
        <dbReference type="PROSITE" id="PS50198"/>
    </source>
</evidence>
<keyword evidence="1 3" id="KW-0413">Isomerase</keyword>
<name>A0A8J7RHC0_9BACT</name>
<evidence type="ECO:0000256" key="1">
    <source>
        <dbReference type="PROSITE-ProRule" id="PRU00278"/>
    </source>
</evidence>
<dbReference type="AlphaFoldDB" id="A0A8J7RHC0"/>
<dbReference type="EMBL" id="JAFIDN010000001">
    <property type="protein sequence ID" value="MBP3191212.1"/>
    <property type="molecule type" value="Genomic_DNA"/>
</dbReference>
<dbReference type="Proteomes" id="UP000673975">
    <property type="component" value="Unassembled WGS sequence"/>
</dbReference>
<sequence>MMNDRPALPVMHAVLTVVLLILVTLPLSCSRKSSDKEQVLPMAEIGDYTVTSEEFLGAFRNVFDRSGQALQVTPSVLREILDQRVSFYSIVQHGIDQGWHEDYEGLHQKNLIYRQVMMDEFRESFLKSDIRIEESDLEELFLRYNTHLRASHLYAPDRETADSLHQLVKNGASFEQLARDIFDSQSLRESGGDLGYFTVDDMDVGFENTAYSMAVGEISDPVRTSRGFSIIKVTDRITTPIITEYQYAQNKNRIRDLAIRQKAELRQREHMDEIIDAYSFDEQLLADLREWLDGHLGVDPVADVETEGFHSRVPQEYYGSIVASHDGFDLTVEMLLQETWYTPLETRRNIDNRHSFRNLVEGVAYRAYAMNAYENSPHYDEELVALSVENTFQNYLNRRLYRTLESEVEIPAHVLAEEYHNNPDQYMYPREVNVAELAVRDMDTAEKAWDAIQAGMSFQDALMKYGFDEEAKQVGGEIGYTPVSNFGSISPALSEIQPGELAGPFEMTSDVIFLFKCLGVREAEPMTFEEAKPRIMNNLTEMYVMEMRRNIIGETKERHNARVHYDRIDEVDLKL</sequence>
<dbReference type="SUPFAM" id="SSF54534">
    <property type="entry name" value="FKBP-like"/>
    <property type="match status" value="2"/>
</dbReference>
<dbReference type="InterPro" id="IPR000297">
    <property type="entry name" value="PPIase_PpiC"/>
</dbReference>
<gene>
    <name evidence="3" type="ORF">NATSA_00905</name>
</gene>
<dbReference type="InterPro" id="IPR050245">
    <property type="entry name" value="PrsA_foldase"/>
</dbReference>
<organism evidence="3 4">
    <name type="scientific">Natronogracilivirga saccharolytica</name>
    <dbReference type="NCBI Taxonomy" id="2812953"/>
    <lineage>
        <taxon>Bacteria</taxon>
        <taxon>Pseudomonadati</taxon>
        <taxon>Balneolota</taxon>
        <taxon>Balneolia</taxon>
        <taxon>Balneolales</taxon>
        <taxon>Cyclonatronaceae</taxon>
        <taxon>Natronogracilivirga</taxon>
    </lineage>
</organism>
<reference evidence="3" key="1">
    <citation type="submission" date="2021-02" db="EMBL/GenBank/DDBJ databases">
        <title>Natronogracilivirga saccharolytica gen. nov. sp. nov. a new anaerobic, haloalkiliphilic carbohydrate-fermenting bacterium from soda lake and proposing of Cyclonatronumiaceae fam. nov. in the phylum Balneolaeota.</title>
        <authorList>
            <person name="Zhilina T.N."/>
            <person name="Sorokin D.Y."/>
            <person name="Zavarzina D.G."/>
            <person name="Toshchakov S.V."/>
            <person name="Kublanov I.V."/>
        </authorList>
    </citation>
    <scope>NUCLEOTIDE SEQUENCE</scope>
    <source>
        <strain evidence="3">Z-1702</strain>
    </source>
</reference>
<protein>
    <submittedName>
        <fullName evidence="3">Peptidylprolyl isomerase</fullName>
    </submittedName>
</protein>
<dbReference type="Pfam" id="PF13145">
    <property type="entry name" value="Rotamase_2"/>
    <property type="match status" value="1"/>
</dbReference>
<dbReference type="Pfam" id="PF13616">
    <property type="entry name" value="Rotamase_3"/>
    <property type="match status" value="1"/>
</dbReference>
<keyword evidence="4" id="KW-1185">Reference proteome</keyword>
<accession>A0A8J7RHC0</accession>
<dbReference type="GO" id="GO:0003755">
    <property type="term" value="F:peptidyl-prolyl cis-trans isomerase activity"/>
    <property type="evidence" value="ECO:0007669"/>
    <property type="project" value="UniProtKB-KW"/>
</dbReference>
<proteinExistence type="predicted"/>
<dbReference type="PANTHER" id="PTHR47245:SF2">
    <property type="entry name" value="PEPTIDYL-PROLYL CIS-TRANS ISOMERASE HP_0175-RELATED"/>
    <property type="match status" value="1"/>
</dbReference>
<feature type="domain" description="PpiC" evidence="2">
    <location>
        <begin position="145"/>
        <end position="235"/>
    </location>
</feature>
<dbReference type="PANTHER" id="PTHR47245">
    <property type="entry name" value="PEPTIDYLPROLYL ISOMERASE"/>
    <property type="match status" value="1"/>
</dbReference>
<evidence type="ECO:0000313" key="3">
    <source>
        <dbReference type="EMBL" id="MBP3191212.1"/>
    </source>
</evidence>
<comment type="caution">
    <text evidence="3">The sequence shown here is derived from an EMBL/GenBank/DDBJ whole genome shotgun (WGS) entry which is preliminary data.</text>
</comment>
<evidence type="ECO:0000313" key="4">
    <source>
        <dbReference type="Proteomes" id="UP000673975"/>
    </source>
</evidence>
<keyword evidence="1" id="KW-0697">Rotamase</keyword>
<dbReference type="Gene3D" id="3.10.50.40">
    <property type="match status" value="2"/>
</dbReference>
<dbReference type="RefSeq" id="WP_210509492.1">
    <property type="nucleotide sequence ID" value="NZ_JAFIDN010000001.1"/>
</dbReference>
<dbReference type="InterPro" id="IPR046357">
    <property type="entry name" value="PPIase_dom_sf"/>
</dbReference>
<dbReference type="PROSITE" id="PS50198">
    <property type="entry name" value="PPIC_PPIASE_2"/>
    <property type="match status" value="1"/>
</dbReference>